<dbReference type="PANTHER" id="PTHR30451">
    <property type="entry name" value="OUTER MEMBRANE USHER PROTEIN"/>
    <property type="match status" value="1"/>
</dbReference>
<dbReference type="InterPro" id="IPR042186">
    <property type="entry name" value="FimD_plug_dom"/>
</dbReference>
<evidence type="ECO:0000313" key="14">
    <source>
        <dbReference type="Proteomes" id="UP000503464"/>
    </source>
</evidence>
<dbReference type="Gene3D" id="2.60.40.3110">
    <property type="match status" value="1"/>
</dbReference>
<dbReference type="InterPro" id="IPR025885">
    <property type="entry name" value="PapC_N"/>
</dbReference>
<evidence type="ECO:0000256" key="3">
    <source>
        <dbReference type="ARBA" id="ARBA00022448"/>
    </source>
</evidence>
<keyword evidence="7 9" id="KW-0472">Membrane</keyword>
<keyword evidence="5 9" id="KW-0812">Transmembrane</keyword>
<keyword evidence="8 9" id="KW-0998">Cell outer membrane</keyword>
<evidence type="ECO:0000256" key="9">
    <source>
        <dbReference type="RuleBase" id="RU003884"/>
    </source>
</evidence>
<feature type="domain" description="PapC-like C-terminal" evidence="11">
    <location>
        <begin position="750"/>
        <end position="805"/>
    </location>
</feature>
<dbReference type="GO" id="GO:0009279">
    <property type="term" value="C:cell outer membrane"/>
    <property type="evidence" value="ECO:0007669"/>
    <property type="project" value="UniProtKB-SubCell"/>
</dbReference>
<dbReference type="PROSITE" id="PS01151">
    <property type="entry name" value="FIMBRIAL_USHER"/>
    <property type="match status" value="1"/>
</dbReference>
<evidence type="ECO:0000259" key="11">
    <source>
        <dbReference type="Pfam" id="PF13953"/>
    </source>
</evidence>
<evidence type="ECO:0000256" key="5">
    <source>
        <dbReference type="ARBA" id="ARBA00022692"/>
    </source>
</evidence>
<comment type="similarity">
    <text evidence="2 9">Belongs to the fimbrial export usher family.</text>
</comment>
<keyword evidence="3 9" id="KW-0813">Transport</keyword>
<keyword evidence="6 10" id="KW-0732">Signal</keyword>
<dbReference type="InterPro" id="IPR043142">
    <property type="entry name" value="PapC-like_C_sf"/>
</dbReference>
<dbReference type="AlphaFoldDB" id="A0AAE7EMW1"/>
<proteinExistence type="inferred from homology"/>
<organism evidence="13 14">
    <name type="scientific">Serratia fonticola</name>
    <dbReference type="NCBI Taxonomy" id="47917"/>
    <lineage>
        <taxon>Bacteria</taxon>
        <taxon>Pseudomonadati</taxon>
        <taxon>Pseudomonadota</taxon>
        <taxon>Gammaproteobacteria</taxon>
        <taxon>Enterobacterales</taxon>
        <taxon>Yersiniaceae</taxon>
        <taxon>Serratia</taxon>
    </lineage>
</organism>
<protein>
    <submittedName>
        <fullName evidence="13">Fimbria/pilus outer membrane usher protein</fullName>
    </submittedName>
</protein>
<dbReference type="InterPro" id="IPR025949">
    <property type="entry name" value="PapC-like_C"/>
</dbReference>
<keyword evidence="4" id="KW-1134">Transmembrane beta strand</keyword>
<dbReference type="Pfam" id="PF00577">
    <property type="entry name" value="Usher"/>
    <property type="match status" value="1"/>
</dbReference>
<reference evidence="14" key="1">
    <citation type="submission" date="2020-03" db="EMBL/GenBank/DDBJ databases">
        <title>Genome sequences of seven Enterobacteriaceae strains isolated from Canadian wastewater treatment facilities.</title>
        <authorList>
            <person name="Huang H."/>
            <person name="Chmara J.T."/>
            <person name="Duceppe M.-O."/>
        </authorList>
    </citation>
    <scope>NUCLEOTIDE SEQUENCE [LARGE SCALE GENOMIC DNA]</scope>
    <source>
        <strain evidence="14">Biosolid 3</strain>
    </source>
</reference>
<dbReference type="RefSeq" id="WP_173410219.1">
    <property type="nucleotide sequence ID" value="NZ_CP054160.3"/>
</dbReference>
<feature type="domain" description="PapC N-terminal" evidence="12">
    <location>
        <begin position="26"/>
        <end position="170"/>
    </location>
</feature>
<evidence type="ECO:0000256" key="6">
    <source>
        <dbReference type="ARBA" id="ARBA00022729"/>
    </source>
</evidence>
<dbReference type="Pfam" id="PF13953">
    <property type="entry name" value="PapC_C"/>
    <property type="match status" value="1"/>
</dbReference>
<dbReference type="EMBL" id="CP054160">
    <property type="protein sequence ID" value="QKJ61506.1"/>
    <property type="molecule type" value="Genomic_DNA"/>
</dbReference>
<dbReference type="Gene3D" id="2.60.40.2610">
    <property type="entry name" value="Outer membrane usher protein FimD, plug domain"/>
    <property type="match status" value="1"/>
</dbReference>
<comment type="subcellular location">
    <subcellularLocation>
        <location evidence="1 9">Cell outer membrane</location>
        <topology evidence="1 9">Multi-pass membrane protein</topology>
    </subcellularLocation>
</comment>
<dbReference type="GO" id="GO:0009297">
    <property type="term" value="P:pilus assembly"/>
    <property type="evidence" value="ECO:0007669"/>
    <property type="project" value="InterPro"/>
</dbReference>
<dbReference type="InterPro" id="IPR018030">
    <property type="entry name" value="Fimbrial_membr_usher_CS"/>
</dbReference>
<evidence type="ECO:0000259" key="12">
    <source>
        <dbReference type="Pfam" id="PF13954"/>
    </source>
</evidence>
<accession>A0AAE7EMW1</accession>
<dbReference type="Proteomes" id="UP000503464">
    <property type="component" value="Chromosome"/>
</dbReference>
<feature type="signal peptide" evidence="10">
    <location>
        <begin position="1"/>
        <end position="24"/>
    </location>
</feature>
<evidence type="ECO:0000313" key="13">
    <source>
        <dbReference type="EMBL" id="QKJ61506.1"/>
    </source>
</evidence>
<dbReference type="Gene3D" id="3.10.20.410">
    <property type="match status" value="1"/>
</dbReference>
<dbReference type="Gene3D" id="2.60.40.2070">
    <property type="match status" value="1"/>
</dbReference>
<dbReference type="SUPFAM" id="SSF141729">
    <property type="entry name" value="FimD N-terminal domain-like"/>
    <property type="match status" value="1"/>
</dbReference>
<dbReference type="InterPro" id="IPR000015">
    <property type="entry name" value="Fimb_usher"/>
</dbReference>
<dbReference type="GO" id="GO:0015473">
    <property type="term" value="F:fimbrial usher porin activity"/>
    <property type="evidence" value="ECO:0007669"/>
    <property type="project" value="InterPro"/>
</dbReference>
<dbReference type="PANTHER" id="PTHR30451:SF10">
    <property type="entry name" value="OUTER MEMBRANE USHER PROTEIN YFCU-RELATED"/>
    <property type="match status" value="1"/>
</dbReference>
<evidence type="ECO:0000256" key="10">
    <source>
        <dbReference type="SAM" id="SignalP"/>
    </source>
</evidence>
<dbReference type="FunFam" id="2.60.40.3110:FF:000001">
    <property type="entry name" value="Putative fimbrial outer membrane usher"/>
    <property type="match status" value="1"/>
</dbReference>
<dbReference type="Pfam" id="PF13954">
    <property type="entry name" value="PapC_N"/>
    <property type="match status" value="1"/>
</dbReference>
<keyword evidence="9" id="KW-1029">Fimbrium biogenesis</keyword>
<evidence type="ECO:0000256" key="7">
    <source>
        <dbReference type="ARBA" id="ARBA00023136"/>
    </source>
</evidence>
<dbReference type="InterPro" id="IPR037224">
    <property type="entry name" value="PapC_N_sf"/>
</dbReference>
<gene>
    <name evidence="13" type="ORF">G9399_18495</name>
</gene>
<name>A0AAE7EMW1_SERFO</name>
<feature type="chain" id="PRO_5041925869" evidence="10">
    <location>
        <begin position="25"/>
        <end position="824"/>
    </location>
</feature>
<evidence type="ECO:0000256" key="4">
    <source>
        <dbReference type="ARBA" id="ARBA00022452"/>
    </source>
</evidence>
<evidence type="ECO:0000256" key="1">
    <source>
        <dbReference type="ARBA" id="ARBA00004571"/>
    </source>
</evidence>
<sequence>MKGINKTKLAIAISLINLSGFAHAIEFNTDVLNAEDKKNIDLSRFTQANYVMPGEYLMAININDYVIPEQPLYFYAREGRPESSEACLSPALIGQIGLKPEALGKVRYWQNGQCAELSSIEGMVAKPDLATGTLYLSVPQAWLEYSDANWLPPSRWDNGIPGILLDYNLNMLTSKPHNSGSTQNTSVTGTTGFNLGPWRARADFQGNNTRSSASENNNQFDWSRVYMYRAIPRLASTLTLGENFFASDIFDSFRYTGISLATDERMLPPNLRGYAPEVSGIARTNAKVTVSQQGRVIYQTTVASGPFRIQDLNSSISGRLDVRVEEQDGTEQTFQVDTATIPYLTRPGTVRYKTTVGQPSDFDHRTEGPVFASGEASWGVSNSWSLYGGAIASNGYNALSLGLGRDLFAMGAVSADVTQSLATDLPSQGSYSGKSYRVSYAKRFEKIDSEITFAGYRFSERNYMTMSQYIDTRYRGNTLANDKAMYTVTANKNFQDARVGLYLNYSHQTYWDQQTADYYSIAASRYFDAFSMKDLSVNLSASRTQNNGRNDNALYLSLSMPLGNRQTLSYNAQRSAQGNTSQTVNYLNSNQPDTTYRLSTGINTGNDNGVRSQFSGFYSRTTPLADINVNASYVQNNFTSAGLSVQGGATVTGKGAALHPRGASGGTRLMVDTDGIAGVPIESGRVRSNAFGIAVLNDMQSYYRIDTRIDISKLDDNVEATQPVVESALTEGAIGYRRFGMLKGEKIMATLGLIDGSHPPFGSSIVNQAGKELAIVSDAGFAYLTGVQPGERLEAVWDGRKQCQVVIPEKLTVQSQLLLPCRQL</sequence>
<evidence type="ECO:0000256" key="8">
    <source>
        <dbReference type="ARBA" id="ARBA00023237"/>
    </source>
</evidence>
<evidence type="ECO:0000256" key="2">
    <source>
        <dbReference type="ARBA" id="ARBA00008064"/>
    </source>
</evidence>